<evidence type="ECO:0000313" key="9">
    <source>
        <dbReference type="Proteomes" id="UP000282028"/>
    </source>
</evidence>
<dbReference type="Pfam" id="PF13640">
    <property type="entry name" value="2OG-FeII_Oxy_3"/>
    <property type="match status" value="1"/>
</dbReference>
<accession>A0A3M8CM02</accession>
<dbReference type="EMBL" id="RHHR01000005">
    <property type="protein sequence ID" value="RNB76653.1"/>
    <property type="molecule type" value="Genomic_DNA"/>
</dbReference>
<keyword evidence="9" id="KW-1185">Reference proteome</keyword>
<sequence>MIQETSILPVQSVYPIDNLLITAEILHEDPLIVRFGNVLSDEECQALIDAAAPRMKRSKLANKEISPIRTSSGIFFEANESPLIIEIEKRTSSLMHVPLSHAEGLQVLHYAPSQEFKAHYDFFGHNHPSSQNNRISTLIMYLNDVEEGGETTFPNLEISVKPVKGSALYFEYFYNDPKLNELTLHCGLPVIRGEKWVANQWMRKQQFR</sequence>
<comment type="caution">
    <text evidence="8">The sequence shown here is derived from an EMBL/GenBank/DDBJ whole genome shotgun (WGS) entry which is preliminary data.</text>
</comment>
<evidence type="ECO:0000313" key="8">
    <source>
        <dbReference type="EMBL" id="RNB76653.1"/>
    </source>
</evidence>
<keyword evidence="4" id="KW-0223">Dioxygenase</keyword>
<dbReference type="PANTHER" id="PTHR10869:SF246">
    <property type="entry name" value="TRANSMEMBRANE PROLYL 4-HYDROXYLASE"/>
    <property type="match status" value="1"/>
</dbReference>
<gene>
    <name evidence="8" type="ORF">EDM52_02250</name>
</gene>
<dbReference type="PROSITE" id="PS51471">
    <property type="entry name" value="FE2OG_OXY"/>
    <property type="match status" value="1"/>
</dbReference>
<name>A0A3M8CM02_9BACL</name>
<dbReference type="AlphaFoldDB" id="A0A3M8CM02"/>
<evidence type="ECO:0000256" key="1">
    <source>
        <dbReference type="ARBA" id="ARBA00001961"/>
    </source>
</evidence>
<evidence type="ECO:0000259" key="7">
    <source>
        <dbReference type="PROSITE" id="PS51471"/>
    </source>
</evidence>
<dbReference type="PANTHER" id="PTHR10869">
    <property type="entry name" value="PROLYL 4-HYDROXYLASE ALPHA SUBUNIT"/>
    <property type="match status" value="1"/>
</dbReference>
<keyword evidence="3" id="KW-0847">Vitamin C</keyword>
<dbReference type="OrthoDB" id="269774at2"/>
<dbReference type="InterPro" id="IPR044862">
    <property type="entry name" value="Pro_4_hyd_alph_FE2OG_OXY"/>
</dbReference>
<organism evidence="8 9">
    <name type="scientific">Brevibacillus invocatus</name>
    <dbReference type="NCBI Taxonomy" id="173959"/>
    <lineage>
        <taxon>Bacteria</taxon>
        <taxon>Bacillati</taxon>
        <taxon>Bacillota</taxon>
        <taxon>Bacilli</taxon>
        <taxon>Bacillales</taxon>
        <taxon>Paenibacillaceae</taxon>
        <taxon>Brevibacillus</taxon>
    </lineage>
</organism>
<dbReference type="GO" id="GO:0004656">
    <property type="term" value="F:procollagen-proline 4-dioxygenase activity"/>
    <property type="evidence" value="ECO:0007669"/>
    <property type="project" value="TreeGrafter"/>
</dbReference>
<dbReference type="InterPro" id="IPR006620">
    <property type="entry name" value="Pro_4_hyd_alph"/>
</dbReference>
<dbReference type="InterPro" id="IPR005123">
    <property type="entry name" value="Oxoglu/Fe-dep_dioxygenase_dom"/>
</dbReference>
<dbReference type="Proteomes" id="UP000282028">
    <property type="component" value="Unassembled WGS sequence"/>
</dbReference>
<dbReference type="SMART" id="SM00702">
    <property type="entry name" value="P4Hc"/>
    <property type="match status" value="1"/>
</dbReference>
<evidence type="ECO:0000256" key="6">
    <source>
        <dbReference type="ARBA" id="ARBA00023004"/>
    </source>
</evidence>
<keyword evidence="2" id="KW-0479">Metal-binding</keyword>
<reference evidence="8 9" key="1">
    <citation type="submission" date="2018-10" db="EMBL/GenBank/DDBJ databases">
        <title>Phylogenomics of Brevibacillus.</title>
        <authorList>
            <person name="Dunlap C."/>
        </authorList>
    </citation>
    <scope>NUCLEOTIDE SEQUENCE [LARGE SCALE GENOMIC DNA]</scope>
    <source>
        <strain evidence="8 9">JCM 12215</strain>
    </source>
</reference>
<proteinExistence type="predicted"/>
<dbReference type="GO" id="GO:0031418">
    <property type="term" value="F:L-ascorbic acid binding"/>
    <property type="evidence" value="ECO:0007669"/>
    <property type="project" value="UniProtKB-KW"/>
</dbReference>
<dbReference type="GO" id="GO:0005506">
    <property type="term" value="F:iron ion binding"/>
    <property type="evidence" value="ECO:0007669"/>
    <property type="project" value="InterPro"/>
</dbReference>
<comment type="cofactor">
    <cofactor evidence="1">
        <name>L-ascorbate</name>
        <dbReference type="ChEBI" id="CHEBI:38290"/>
    </cofactor>
</comment>
<keyword evidence="6" id="KW-0408">Iron</keyword>
<protein>
    <submittedName>
        <fullName evidence="8">Proline hydroxylase</fullName>
    </submittedName>
</protein>
<evidence type="ECO:0000256" key="5">
    <source>
        <dbReference type="ARBA" id="ARBA00023002"/>
    </source>
</evidence>
<feature type="domain" description="Fe2OG dioxygenase" evidence="7">
    <location>
        <begin position="101"/>
        <end position="204"/>
    </location>
</feature>
<dbReference type="Gene3D" id="2.60.120.620">
    <property type="entry name" value="q2cbj1_9rhob like domain"/>
    <property type="match status" value="1"/>
</dbReference>
<evidence type="ECO:0000256" key="3">
    <source>
        <dbReference type="ARBA" id="ARBA00022896"/>
    </source>
</evidence>
<dbReference type="InterPro" id="IPR045054">
    <property type="entry name" value="P4HA-like"/>
</dbReference>
<evidence type="ECO:0000256" key="4">
    <source>
        <dbReference type="ARBA" id="ARBA00022964"/>
    </source>
</evidence>
<evidence type="ECO:0000256" key="2">
    <source>
        <dbReference type="ARBA" id="ARBA00022723"/>
    </source>
</evidence>
<dbReference type="RefSeq" id="WP_122907408.1">
    <property type="nucleotide sequence ID" value="NZ_CBCSBE010000032.1"/>
</dbReference>
<keyword evidence="5" id="KW-0560">Oxidoreductase</keyword>